<evidence type="ECO:0000313" key="2">
    <source>
        <dbReference type="Proteomes" id="UP000053719"/>
    </source>
</evidence>
<comment type="caution">
    <text evidence="1">The sequence shown here is derived from an EMBL/GenBank/DDBJ whole genome shotgun (WGS) entry which is preliminary data.</text>
</comment>
<dbReference type="AlphaFoldDB" id="A0A0V8E5F5"/>
<dbReference type="PATRIC" id="fig|1360.114.peg.1731"/>
<sequence length="82" mass="9920">MREITGSSLQGRILYTKKPKKKICKNCDSEFWANAKYTEGYQEYCDFCRMVHRQDRRRKITKKRKVKEPILYNPKAFSKKSH</sequence>
<accession>A0A0V8E5F5</accession>
<dbReference type="Proteomes" id="UP000053719">
    <property type="component" value="Unassembled WGS sequence"/>
</dbReference>
<reference evidence="2" key="1">
    <citation type="submission" date="2015-10" db="EMBL/GenBank/DDBJ databases">
        <title>Draft Genome Sequences of 11 Lactococcus lactis subspecies cremoris strains.</title>
        <authorList>
            <person name="Wels M."/>
            <person name="Backus L."/>
            <person name="Boekhorst J."/>
            <person name="Dijkstra A."/>
            <person name="Beerthuizen M."/>
            <person name="Kelly W."/>
            <person name="Siezen R."/>
            <person name="Bachmann H."/>
            <person name="Van Hijum S."/>
        </authorList>
    </citation>
    <scope>NUCLEOTIDE SEQUENCE [LARGE SCALE GENOMIC DNA]</scope>
    <source>
        <strain evidence="2">M20</strain>
    </source>
</reference>
<organism evidence="1 2">
    <name type="scientific">Lactococcus lactis subsp. lactis</name>
    <name type="common">Streptococcus lactis</name>
    <dbReference type="NCBI Taxonomy" id="1360"/>
    <lineage>
        <taxon>Bacteria</taxon>
        <taxon>Bacillati</taxon>
        <taxon>Bacillota</taxon>
        <taxon>Bacilli</taxon>
        <taxon>Lactobacillales</taxon>
        <taxon>Streptococcaceae</taxon>
        <taxon>Lactococcus</taxon>
    </lineage>
</organism>
<protein>
    <submittedName>
        <fullName evidence="1">Uncharacterized protein</fullName>
    </submittedName>
</protein>
<gene>
    <name evidence="1" type="ORF">M20_1227</name>
</gene>
<dbReference type="EMBL" id="LKLU01000071">
    <property type="protein sequence ID" value="KSU21021.1"/>
    <property type="molecule type" value="Genomic_DNA"/>
</dbReference>
<dbReference type="RefSeq" id="WP_058211725.1">
    <property type="nucleotide sequence ID" value="NZ_LKLU01000071.1"/>
</dbReference>
<name>A0A0V8E5F5_LACLL</name>
<evidence type="ECO:0000313" key="1">
    <source>
        <dbReference type="EMBL" id="KSU21021.1"/>
    </source>
</evidence>
<proteinExistence type="predicted"/>